<feature type="compositionally biased region" description="Basic and acidic residues" evidence="1">
    <location>
        <begin position="189"/>
        <end position="210"/>
    </location>
</feature>
<accession>A0A2H3C1Z7</accession>
<dbReference type="STRING" id="1076256.A0A2H3C1Z7"/>
<protein>
    <submittedName>
        <fullName evidence="3">Uncharacterized protein</fullName>
    </submittedName>
</protein>
<name>A0A2H3C1Z7_9AGAR</name>
<dbReference type="Proteomes" id="UP000218334">
    <property type="component" value="Unassembled WGS sequence"/>
</dbReference>
<evidence type="ECO:0000313" key="3">
    <source>
        <dbReference type="EMBL" id="PBK77095.1"/>
    </source>
</evidence>
<keyword evidence="4" id="KW-1185">Reference proteome</keyword>
<evidence type="ECO:0000256" key="1">
    <source>
        <dbReference type="SAM" id="MobiDB-lite"/>
    </source>
</evidence>
<evidence type="ECO:0000256" key="2">
    <source>
        <dbReference type="SAM" id="SignalP"/>
    </source>
</evidence>
<feature type="compositionally biased region" description="Low complexity" evidence="1">
    <location>
        <begin position="157"/>
        <end position="170"/>
    </location>
</feature>
<gene>
    <name evidence="3" type="ORF">ARMSODRAFT_948986</name>
</gene>
<feature type="region of interest" description="Disordered" evidence="1">
    <location>
        <begin position="84"/>
        <end position="216"/>
    </location>
</feature>
<evidence type="ECO:0000313" key="4">
    <source>
        <dbReference type="Proteomes" id="UP000218334"/>
    </source>
</evidence>
<dbReference type="AlphaFoldDB" id="A0A2H3C1Z7"/>
<dbReference type="EMBL" id="KZ293416">
    <property type="protein sequence ID" value="PBK77095.1"/>
    <property type="molecule type" value="Genomic_DNA"/>
</dbReference>
<feature type="chain" id="PRO_5013608106" evidence="2">
    <location>
        <begin position="25"/>
        <end position="216"/>
    </location>
</feature>
<organism evidence="3 4">
    <name type="scientific">Armillaria solidipes</name>
    <dbReference type="NCBI Taxonomy" id="1076256"/>
    <lineage>
        <taxon>Eukaryota</taxon>
        <taxon>Fungi</taxon>
        <taxon>Dikarya</taxon>
        <taxon>Basidiomycota</taxon>
        <taxon>Agaricomycotina</taxon>
        <taxon>Agaricomycetes</taxon>
        <taxon>Agaricomycetidae</taxon>
        <taxon>Agaricales</taxon>
        <taxon>Marasmiineae</taxon>
        <taxon>Physalacriaceae</taxon>
        <taxon>Armillaria</taxon>
    </lineage>
</organism>
<proteinExistence type="predicted"/>
<sequence length="216" mass="24041">MIYIPPSVLLLPLMASQLDLFTAARESLSQQPPPTLREILGAYRAKGDGDRDMLLAMLKAKTTEEHSQAERAALLRTLIDVQRHTSYPPSPPMSHYPTPSTSHSPPQQHHLTVPQRQPRHQRSHSPYALPPMADTRTRKRHRGMSQSPPRHPPSPYSPTSSSSSAADYSPRAIRPSMAIGALLSNGRAPESERDIKQLSDISDERSKSRDYPMTTS</sequence>
<feature type="signal peptide" evidence="2">
    <location>
        <begin position="1"/>
        <end position="24"/>
    </location>
</feature>
<reference evidence="4" key="1">
    <citation type="journal article" date="2017" name="Nat. Ecol. Evol.">
        <title>Genome expansion and lineage-specific genetic innovations in the forest pathogenic fungi Armillaria.</title>
        <authorList>
            <person name="Sipos G."/>
            <person name="Prasanna A.N."/>
            <person name="Walter M.C."/>
            <person name="O'Connor E."/>
            <person name="Balint B."/>
            <person name="Krizsan K."/>
            <person name="Kiss B."/>
            <person name="Hess J."/>
            <person name="Varga T."/>
            <person name="Slot J."/>
            <person name="Riley R."/>
            <person name="Boka B."/>
            <person name="Rigling D."/>
            <person name="Barry K."/>
            <person name="Lee J."/>
            <person name="Mihaltcheva S."/>
            <person name="LaButti K."/>
            <person name="Lipzen A."/>
            <person name="Waldron R."/>
            <person name="Moloney N.M."/>
            <person name="Sperisen C."/>
            <person name="Kredics L."/>
            <person name="Vagvoelgyi C."/>
            <person name="Patrignani A."/>
            <person name="Fitzpatrick D."/>
            <person name="Nagy I."/>
            <person name="Doyle S."/>
            <person name="Anderson J.B."/>
            <person name="Grigoriev I.V."/>
            <person name="Gueldener U."/>
            <person name="Muensterkoetter M."/>
            <person name="Nagy L.G."/>
        </authorList>
    </citation>
    <scope>NUCLEOTIDE SEQUENCE [LARGE SCALE GENOMIC DNA]</scope>
    <source>
        <strain evidence="4">28-4</strain>
    </source>
</reference>
<keyword evidence="2" id="KW-0732">Signal</keyword>
<feature type="compositionally biased region" description="Low complexity" evidence="1">
    <location>
        <begin position="95"/>
        <end position="110"/>
    </location>
</feature>